<dbReference type="RefSeq" id="WP_097173886.1">
    <property type="nucleotide sequence ID" value="NZ_OBML01000002.1"/>
</dbReference>
<feature type="signal peptide" evidence="1">
    <location>
        <begin position="1"/>
        <end position="24"/>
    </location>
</feature>
<evidence type="ECO:0000313" key="2">
    <source>
        <dbReference type="EMBL" id="SOB95922.1"/>
    </source>
</evidence>
<proteinExistence type="predicted"/>
<evidence type="ECO:0000313" key="3">
    <source>
        <dbReference type="Proteomes" id="UP000219331"/>
    </source>
</evidence>
<sequence length="110" mass="11993">MSRFITNAAVLVLSLITVSSPGFAGSKADDNAIEMTTRKIYVSDPPLEEVIEGGTVTFVTTLNKKSGKFVVYGQNNLPVAFGDMNRDDLAKVLDGLREAENVKRRESLNK</sequence>
<accession>A0A285RU61</accession>
<gene>
    <name evidence="2" type="ORF">SAMN05421512_10268</name>
</gene>
<feature type="chain" id="PRO_5012763987" evidence="1">
    <location>
        <begin position="25"/>
        <end position="110"/>
    </location>
</feature>
<name>A0A285RU61_9HYPH</name>
<keyword evidence="3" id="KW-1185">Reference proteome</keyword>
<dbReference type="EMBL" id="OBML01000002">
    <property type="protein sequence ID" value="SOB95922.1"/>
    <property type="molecule type" value="Genomic_DNA"/>
</dbReference>
<keyword evidence="1" id="KW-0732">Signal</keyword>
<dbReference type="Proteomes" id="UP000219331">
    <property type="component" value="Unassembled WGS sequence"/>
</dbReference>
<organism evidence="2 3">
    <name type="scientific">Stappia indica</name>
    <dbReference type="NCBI Taxonomy" id="538381"/>
    <lineage>
        <taxon>Bacteria</taxon>
        <taxon>Pseudomonadati</taxon>
        <taxon>Pseudomonadota</taxon>
        <taxon>Alphaproteobacteria</taxon>
        <taxon>Hyphomicrobiales</taxon>
        <taxon>Stappiaceae</taxon>
        <taxon>Stappia</taxon>
    </lineage>
</organism>
<protein>
    <submittedName>
        <fullName evidence="2">Uncharacterized protein</fullName>
    </submittedName>
</protein>
<evidence type="ECO:0000256" key="1">
    <source>
        <dbReference type="SAM" id="SignalP"/>
    </source>
</evidence>
<dbReference type="AlphaFoldDB" id="A0A285RU61"/>
<reference evidence="2 3" key="1">
    <citation type="submission" date="2017-08" db="EMBL/GenBank/DDBJ databases">
        <authorList>
            <person name="de Groot N.N."/>
        </authorList>
    </citation>
    <scope>NUCLEOTIDE SEQUENCE [LARGE SCALE GENOMIC DNA]</scope>
    <source>
        <strain evidence="2 3">USBA 352</strain>
    </source>
</reference>